<dbReference type="PROSITE" id="PS50994">
    <property type="entry name" value="INTEGRASE"/>
    <property type="match status" value="1"/>
</dbReference>
<dbReference type="Gene3D" id="3.30.70.270">
    <property type="match status" value="1"/>
</dbReference>
<reference evidence="3 4" key="1">
    <citation type="journal article" date="2023" name="Sci. Data">
        <title>Genome assembly of the Korean intertidal mud-creeper Batillaria attramentaria.</title>
        <authorList>
            <person name="Patra A.K."/>
            <person name="Ho P.T."/>
            <person name="Jun S."/>
            <person name="Lee S.J."/>
            <person name="Kim Y."/>
            <person name="Won Y.J."/>
        </authorList>
    </citation>
    <scope>NUCLEOTIDE SEQUENCE [LARGE SCALE GENOMIC DNA]</scope>
    <source>
        <strain evidence="3">Wonlab-2016</strain>
    </source>
</reference>
<comment type="caution">
    <text evidence="3">The sequence shown here is derived from an EMBL/GenBank/DDBJ whole genome shotgun (WGS) entry which is preliminary data.</text>
</comment>
<evidence type="ECO:0000313" key="3">
    <source>
        <dbReference type="EMBL" id="KAK7496910.1"/>
    </source>
</evidence>
<dbReference type="InterPro" id="IPR041588">
    <property type="entry name" value="Integrase_H2C2"/>
</dbReference>
<feature type="non-terminal residue" evidence="3">
    <location>
        <position position="846"/>
    </location>
</feature>
<dbReference type="PANTHER" id="PTHR37984:SF15">
    <property type="entry name" value="INTEGRASE CATALYTIC DOMAIN-CONTAINING PROTEIN"/>
    <property type="match status" value="1"/>
</dbReference>
<dbReference type="InterPro" id="IPR043502">
    <property type="entry name" value="DNA/RNA_pol_sf"/>
</dbReference>
<gene>
    <name evidence="3" type="ORF">BaRGS_00011890</name>
</gene>
<dbReference type="Gene3D" id="1.10.340.70">
    <property type="match status" value="1"/>
</dbReference>
<dbReference type="Gene3D" id="3.30.420.10">
    <property type="entry name" value="Ribonuclease H-like superfamily/Ribonuclease H"/>
    <property type="match status" value="1"/>
</dbReference>
<dbReference type="FunFam" id="3.30.420.10:FF:000032">
    <property type="entry name" value="Retrovirus-related Pol polyprotein from transposon 297-like Protein"/>
    <property type="match status" value="1"/>
</dbReference>
<feature type="region of interest" description="Disordered" evidence="1">
    <location>
        <begin position="779"/>
        <end position="824"/>
    </location>
</feature>
<evidence type="ECO:0000256" key="1">
    <source>
        <dbReference type="SAM" id="MobiDB-lite"/>
    </source>
</evidence>
<dbReference type="SUPFAM" id="SSF53098">
    <property type="entry name" value="Ribonuclease H-like"/>
    <property type="match status" value="1"/>
</dbReference>
<dbReference type="InterPro" id="IPR001584">
    <property type="entry name" value="Integrase_cat-core"/>
</dbReference>
<feature type="compositionally biased region" description="Acidic residues" evidence="1">
    <location>
        <begin position="805"/>
        <end position="824"/>
    </location>
</feature>
<feature type="compositionally biased region" description="Basic and acidic residues" evidence="1">
    <location>
        <begin position="779"/>
        <end position="798"/>
    </location>
</feature>
<dbReference type="InterPro" id="IPR043128">
    <property type="entry name" value="Rev_trsase/Diguanyl_cyclase"/>
</dbReference>
<dbReference type="SUPFAM" id="SSF56672">
    <property type="entry name" value="DNA/RNA polymerases"/>
    <property type="match status" value="1"/>
</dbReference>
<protein>
    <recommendedName>
        <fullName evidence="2">Integrase catalytic domain-containing protein</fullName>
    </recommendedName>
</protein>
<proteinExistence type="predicted"/>
<organism evidence="3 4">
    <name type="scientific">Batillaria attramentaria</name>
    <dbReference type="NCBI Taxonomy" id="370345"/>
    <lineage>
        <taxon>Eukaryota</taxon>
        <taxon>Metazoa</taxon>
        <taxon>Spiralia</taxon>
        <taxon>Lophotrochozoa</taxon>
        <taxon>Mollusca</taxon>
        <taxon>Gastropoda</taxon>
        <taxon>Caenogastropoda</taxon>
        <taxon>Sorbeoconcha</taxon>
        <taxon>Cerithioidea</taxon>
        <taxon>Batillariidae</taxon>
        <taxon>Batillaria</taxon>
    </lineage>
</organism>
<keyword evidence="4" id="KW-1185">Reference proteome</keyword>
<feature type="non-terminal residue" evidence="3">
    <location>
        <position position="1"/>
    </location>
</feature>
<dbReference type="InterPro" id="IPR050951">
    <property type="entry name" value="Retrovirus_Pol_polyprotein"/>
</dbReference>
<dbReference type="FunFam" id="1.10.340.70:FF:000001">
    <property type="entry name" value="Retrovirus-related Pol polyprotein from transposon gypsy-like Protein"/>
    <property type="match status" value="1"/>
</dbReference>
<evidence type="ECO:0000313" key="4">
    <source>
        <dbReference type="Proteomes" id="UP001519460"/>
    </source>
</evidence>
<dbReference type="AlphaFoldDB" id="A0ABD0LC01"/>
<sequence length="846" mass="94180">VSVRPATFLTVRAANGLEVPYSGLIVVDLVVFGCTVNCVPVLVVRDPTGPAAASRKQQVPALVGMNVLGKCQSFPSSLQPALQEAKQRQRCVRGRARVAEQQHLPAYSMSTVRVTGPRDQNCSLMAAPLGQPLPGGLVVVPTLLEGDNKHRFVRMANMSPEDVLLPARTPVAWLHAVDGIEEDEAVQVTVSCSEVTITPKSAESTPTADVPKVPLPATFDGTHEQRRQLQDLLTRYGHVFSQGDDDMGYTDVVQHRIPTTDSVPVAQPNRSIPPNHLQELEHLLQRIAQLGLKLKREKCQFLRRQVTYLGHTISADGVSCDDDKVEQCSSPPALCQPTQIPPELACLPDARCDRIALDPVPDIVPADPVTKNSSPTSLPYSPADLRQLQQQDPDIAPVLAAWPHKTAARRGSKALRALQKQHPRLFMDDSGVLRRRFDDERTGQVQQLVLPASLRRDAIKLVHDDMGHQGYDRTMGLLRSWVYWPGMYGEVKTYLAQCPQCTLNQPQSLRTTSGHLLASRPLEVLAVDFSKLEMASDGREDVLVITDVFTKFTQAVPTRDQKASTVAKVLVADWFRRYGVPERIHSDQGRSFEAEVIFELCRVYNITKSRTTPYHPAGNGQCERFNRTMHELLRSLSNEQQLRWPHHLPELVQAYNCTPHATTGYSPHFLLFGQEPRLPLDALLGTPAPSASGPISWVRQHQARLQHAHLKAREHLNQAADKRAVIADKGASDHPLHPGDYVLLRHRVLGRNKMQPRWRDEVHIVTRRPYPGVHVYCVRPREGGPEKTRNRAELRKVSPDLADNLGDDPDSGDEEAPETTDLDWEPMHIQFLDFLPVLRPAAPDAA</sequence>
<name>A0ABD0LC01_9CAEN</name>
<dbReference type="Pfam" id="PF17921">
    <property type="entry name" value="Integrase_H2C2"/>
    <property type="match status" value="1"/>
</dbReference>
<evidence type="ECO:0000259" key="2">
    <source>
        <dbReference type="PROSITE" id="PS50994"/>
    </source>
</evidence>
<dbReference type="InterPro" id="IPR036397">
    <property type="entry name" value="RNaseH_sf"/>
</dbReference>
<dbReference type="Proteomes" id="UP001519460">
    <property type="component" value="Unassembled WGS sequence"/>
</dbReference>
<accession>A0ABD0LC01</accession>
<dbReference type="GO" id="GO:0006259">
    <property type="term" value="P:DNA metabolic process"/>
    <property type="evidence" value="ECO:0007669"/>
    <property type="project" value="UniProtKB-ARBA"/>
</dbReference>
<dbReference type="PANTHER" id="PTHR37984">
    <property type="entry name" value="PROTEIN CBG26694"/>
    <property type="match status" value="1"/>
</dbReference>
<feature type="domain" description="Integrase catalytic" evidence="2">
    <location>
        <begin position="517"/>
        <end position="675"/>
    </location>
</feature>
<dbReference type="EMBL" id="JACVVK020000063">
    <property type="protein sequence ID" value="KAK7496910.1"/>
    <property type="molecule type" value="Genomic_DNA"/>
</dbReference>
<dbReference type="Pfam" id="PF00665">
    <property type="entry name" value="rve"/>
    <property type="match status" value="1"/>
</dbReference>
<dbReference type="InterPro" id="IPR012337">
    <property type="entry name" value="RNaseH-like_sf"/>
</dbReference>